<comment type="caution">
    <text evidence="2">The sequence shown here is derived from an EMBL/GenBank/DDBJ whole genome shotgun (WGS) entry which is preliminary data.</text>
</comment>
<evidence type="ECO:0000256" key="1">
    <source>
        <dbReference type="SAM" id="MobiDB-lite"/>
    </source>
</evidence>
<evidence type="ECO:0000313" key="3">
    <source>
        <dbReference type="Proteomes" id="UP000055048"/>
    </source>
</evidence>
<name>A0A0V0U4J5_9BILA</name>
<dbReference type="EMBL" id="JYDJ01000064">
    <property type="protein sequence ID" value="KRX46118.1"/>
    <property type="molecule type" value="Genomic_DNA"/>
</dbReference>
<organism evidence="2 3">
    <name type="scientific">Trichinella murrelli</name>
    <dbReference type="NCBI Taxonomy" id="144512"/>
    <lineage>
        <taxon>Eukaryota</taxon>
        <taxon>Metazoa</taxon>
        <taxon>Ecdysozoa</taxon>
        <taxon>Nematoda</taxon>
        <taxon>Enoplea</taxon>
        <taxon>Dorylaimia</taxon>
        <taxon>Trichinellida</taxon>
        <taxon>Trichinellidae</taxon>
        <taxon>Trichinella</taxon>
    </lineage>
</organism>
<dbReference type="STRING" id="144512.A0A0V0U4J5"/>
<feature type="region of interest" description="Disordered" evidence="1">
    <location>
        <begin position="98"/>
        <end position="117"/>
    </location>
</feature>
<reference evidence="2 3" key="1">
    <citation type="submission" date="2015-01" db="EMBL/GenBank/DDBJ databases">
        <title>Evolution of Trichinella species and genotypes.</title>
        <authorList>
            <person name="Korhonen P.K."/>
            <person name="Edoardo P."/>
            <person name="Giuseppe L.R."/>
            <person name="Gasser R.B."/>
        </authorList>
    </citation>
    <scope>NUCLEOTIDE SEQUENCE [LARGE SCALE GENOMIC DNA]</scope>
    <source>
        <strain evidence="2">ISS417</strain>
    </source>
</reference>
<protein>
    <submittedName>
        <fullName evidence="2">Uncharacterized protein</fullName>
    </submittedName>
</protein>
<proteinExistence type="predicted"/>
<feature type="compositionally biased region" description="Polar residues" evidence="1">
    <location>
        <begin position="104"/>
        <end position="117"/>
    </location>
</feature>
<dbReference type="Proteomes" id="UP000055048">
    <property type="component" value="Unassembled WGS sequence"/>
</dbReference>
<gene>
    <name evidence="2" type="ORF">T05_13820</name>
</gene>
<evidence type="ECO:0000313" key="2">
    <source>
        <dbReference type="EMBL" id="KRX46118.1"/>
    </source>
</evidence>
<dbReference type="AlphaFoldDB" id="A0A0V0U4J5"/>
<keyword evidence="3" id="KW-1185">Reference proteome</keyword>
<accession>A0A0V0U4J5</accession>
<sequence length="138" mass="15944">MVGVWNRQCNFNIALLFFVHNRLKMSISNEELDLLLNHPKPITNLLKQIQCADGACRCHSGDIIMTAWLCVLCGRIEKERKRKKKFLLHRKRCGRTDGRETLDHSPSTSRINHPTLQPNRVGKQNDVFCMQVISDCTK</sequence>